<evidence type="ECO:0000256" key="4">
    <source>
        <dbReference type="PROSITE-ProRule" id="PRU00409"/>
    </source>
</evidence>
<keyword evidence="7" id="KW-1185">Reference proteome</keyword>
<evidence type="ECO:0000256" key="3">
    <source>
        <dbReference type="ARBA" id="ARBA00022840"/>
    </source>
</evidence>
<evidence type="ECO:0000256" key="2">
    <source>
        <dbReference type="ARBA" id="ARBA00022741"/>
    </source>
</evidence>
<feature type="domain" description="ATP-grasp" evidence="5">
    <location>
        <begin position="46"/>
        <end position="121"/>
    </location>
</feature>
<organism evidence="6 7">
    <name type="scientific">Tepidimicrobium xylanilyticum</name>
    <dbReference type="NCBI Taxonomy" id="1123352"/>
    <lineage>
        <taxon>Bacteria</taxon>
        <taxon>Bacillati</taxon>
        <taxon>Bacillota</taxon>
        <taxon>Tissierellia</taxon>
        <taxon>Tissierellales</taxon>
        <taxon>Tepidimicrobiaceae</taxon>
        <taxon>Tepidimicrobium</taxon>
    </lineage>
</organism>
<dbReference type="Pfam" id="PF13535">
    <property type="entry name" value="ATP-grasp_4"/>
    <property type="match status" value="1"/>
</dbReference>
<dbReference type="Proteomes" id="UP000198828">
    <property type="component" value="Unassembled WGS sequence"/>
</dbReference>
<keyword evidence="3 4" id="KW-0067">ATP-binding</keyword>
<evidence type="ECO:0000259" key="5">
    <source>
        <dbReference type="PROSITE" id="PS50975"/>
    </source>
</evidence>
<evidence type="ECO:0000313" key="7">
    <source>
        <dbReference type="Proteomes" id="UP000198828"/>
    </source>
</evidence>
<dbReference type="GO" id="GO:0016874">
    <property type="term" value="F:ligase activity"/>
    <property type="evidence" value="ECO:0007669"/>
    <property type="project" value="UniProtKB-KW"/>
</dbReference>
<protein>
    <submittedName>
        <fullName evidence="6">ATP-grasp domain-containing protein</fullName>
    </submittedName>
</protein>
<name>A0A1H3EE31_9FIRM</name>
<sequence length="141" mass="15687">MYTESYLKGKEYSVQAMSFNRQHKILVVTEKFKSEDHCIEIGHCLPANLDNNISKSIEMYVVSILEALGIDNSASHTEIILTEKGPVVVETHARAGGDNIPILLQNSKGINLYEMIAKCTLRINPFENFITVPGASKYTAI</sequence>
<evidence type="ECO:0000313" key="6">
    <source>
        <dbReference type="EMBL" id="SDX76966.1"/>
    </source>
</evidence>
<accession>A0A1H3EE31</accession>
<dbReference type="EMBL" id="FNNG01000019">
    <property type="protein sequence ID" value="SDX76966.1"/>
    <property type="molecule type" value="Genomic_DNA"/>
</dbReference>
<dbReference type="Gene3D" id="3.30.470.20">
    <property type="entry name" value="ATP-grasp fold, B domain"/>
    <property type="match status" value="1"/>
</dbReference>
<dbReference type="PANTHER" id="PTHR43585:SF2">
    <property type="entry name" value="ATP-GRASP ENZYME FSQD"/>
    <property type="match status" value="1"/>
</dbReference>
<dbReference type="SUPFAM" id="SSF56059">
    <property type="entry name" value="Glutathione synthetase ATP-binding domain-like"/>
    <property type="match status" value="1"/>
</dbReference>
<evidence type="ECO:0000256" key="1">
    <source>
        <dbReference type="ARBA" id="ARBA00022598"/>
    </source>
</evidence>
<dbReference type="InterPro" id="IPR052032">
    <property type="entry name" value="ATP-dep_AA_Ligase"/>
</dbReference>
<dbReference type="InterPro" id="IPR011761">
    <property type="entry name" value="ATP-grasp"/>
</dbReference>
<proteinExistence type="predicted"/>
<dbReference type="AlphaFoldDB" id="A0A1H3EE31"/>
<dbReference type="PANTHER" id="PTHR43585">
    <property type="entry name" value="FUMIPYRROLE BIOSYNTHESIS PROTEIN C"/>
    <property type="match status" value="1"/>
</dbReference>
<dbReference type="GO" id="GO:0046872">
    <property type="term" value="F:metal ion binding"/>
    <property type="evidence" value="ECO:0007669"/>
    <property type="project" value="InterPro"/>
</dbReference>
<reference evidence="6 7" key="1">
    <citation type="submission" date="2016-10" db="EMBL/GenBank/DDBJ databases">
        <authorList>
            <person name="de Groot N.N."/>
        </authorList>
    </citation>
    <scope>NUCLEOTIDE SEQUENCE [LARGE SCALE GENOMIC DNA]</scope>
    <source>
        <strain evidence="6 7">DSM 23310</strain>
    </source>
</reference>
<dbReference type="PROSITE" id="PS50975">
    <property type="entry name" value="ATP_GRASP"/>
    <property type="match status" value="1"/>
</dbReference>
<keyword evidence="2 4" id="KW-0547">Nucleotide-binding</keyword>
<gene>
    <name evidence="6" type="ORF">SAMN05660923_02897</name>
</gene>
<dbReference type="GO" id="GO:0005524">
    <property type="term" value="F:ATP binding"/>
    <property type="evidence" value="ECO:0007669"/>
    <property type="project" value="UniProtKB-UniRule"/>
</dbReference>
<keyword evidence="1" id="KW-0436">Ligase</keyword>